<evidence type="ECO:0000313" key="5">
    <source>
        <dbReference type="EMBL" id="EFN59730.1"/>
    </source>
</evidence>
<dbReference type="PROSITE" id="PS00892">
    <property type="entry name" value="HIT_1"/>
    <property type="match status" value="1"/>
</dbReference>
<dbReference type="STRING" id="554065.E1Z2V2"/>
<dbReference type="Pfam" id="PF01230">
    <property type="entry name" value="HIT"/>
    <property type="match status" value="1"/>
</dbReference>
<dbReference type="OrthoDB" id="672793at2759"/>
<dbReference type="EMBL" id="GL433835">
    <property type="protein sequence ID" value="EFN59730.1"/>
    <property type="molecule type" value="Genomic_DNA"/>
</dbReference>
<organism evidence="6">
    <name type="scientific">Chlorella variabilis</name>
    <name type="common">Green alga</name>
    <dbReference type="NCBI Taxonomy" id="554065"/>
    <lineage>
        <taxon>Eukaryota</taxon>
        <taxon>Viridiplantae</taxon>
        <taxon>Chlorophyta</taxon>
        <taxon>core chlorophytes</taxon>
        <taxon>Trebouxiophyceae</taxon>
        <taxon>Chlorellales</taxon>
        <taxon>Chlorellaceae</taxon>
        <taxon>Chlorella clade</taxon>
        <taxon>Chlorella</taxon>
    </lineage>
</organism>
<dbReference type="RefSeq" id="XP_005851832.1">
    <property type="nucleotide sequence ID" value="XM_005851770.1"/>
</dbReference>
<evidence type="ECO:0000256" key="3">
    <source>
        <dbReference type="PROSITE-ProRule" id="PRU00464"/>
    </source>
</evidence>
<dbReference type="PRINTS" id="PR00332">
    <property type="entry name" value="HISTRIAD"/>
</dbReference>
<feature type="short sequence motif" description="Histidine triad motif" evidence="2 3">
    <location>
        <begin position="116"/>
        <end position="120"/>
    </location>
</feature>
<evidence type="ECO:0000256" key="1">
    <source>
        <dbReference type="PIRSR" id="PIRSR601310-1"/>
    </source>
</evidence>
<dbReference type="Gene3D" id="3.30.428.10">
    <property type="entry name" value="HIT-like"/>
    <property type="match status" value="1"/>
</dbReference>
<dbReference type="InterPro" id="IPR019808">
    <property type="entry name" value="Histidine_triad_CS"/>
</dbReference>
<dbReference type="CDD" id="cd01276">
    <property type="entry name" value="PKCI_related"/>
    <property type="match status" value="1"/>
</dbReference>
<name>E1Z2V2_CHLVA</name>
<evidence type="ECO:0000259" key="4">
    <source>
        <dbReference type="PROSITE" id="PS51084"/>
    </source>
</evidence>
<dbReference type="eggNOG" id="KOG3275">
    <property type="taxonomic scope" value="Eukaryota"/>
</dbReference>
<dbReference type="SUPFAM" id="SSF54197">
    <property type="entry name" value="HIT-like"/>
    <property type="match status" value="1"/>
</dbReference>
<dbReference type="InterPro" id="IPR011146">
    <property type="entry name" value="HIT-like"/>
</dbReference>
<reference evidence="5 6" key="1">
    <citation type="journal article" date="2010" name="Plant Cell">
        <title>The Chlorella variabilis NC64A genome reveals adaptation to photosymbiosis, coevolution with viruses, and cryptic sex.</title>
        <authorList>
            <person name="Blanc G."/>
            <person name="Duncan G."/>
            <person name="Agarkova I."/>
            <person name="Borodovsky M."/>
            <person name="Gurnon J."/>
            <person name="Kuo A."/>
            <person name="Lindquist E."/>
            <person name="Lucas S."/>
            <person name="Pangilinan J."/>
            <person name="Polle J."/>
            <person name="Salamov A."/>
            <person name="Terry A."/>
            <person name="Yamada T."/>
            <person name="Dunigan D.D."/>
            <person name="Grigoriev I.V."/>
            <person name="Claverie J.M."/>
            <person name="Van Etten J.L."/>
        </authorList>
    </citation>
    <scope>NUCLEOTIDE SEQUENCE [LARGE SCALE GENOMIC DNA]</scope>
    <source>
        <strain evidence="5 6">NC64A</strain>
    </source>
</reference>
<evidence type="ECO:0000313" key="6">
    <source>
        <dbReference type="Proteomes" id="UP000008141"/>
    </source>
</evidence>
<dbReference type="FunFam" id="3.30.428.10:FF:000005">
    <property type="entry name" value="Histidine triad nucleotide-binding protein 1"/>
    <property type="match status" value="1"/>
</dbReference>
<dbReference type="AlphaFoldDB" id="E1Z2V2"/>
<accession>E1Z2V2</accession>
<dbReference type="InParanoid" id="E1Z2V2"/>
<sequence length="132" mass="14261">MSSEAEKAQAAASAADTGAPTIFDKIIAKQIPAQIIYEDEQALAFRDISPQGPVHFLVIPKVRNGLTQLSKAKEEHKPLLGHLLYVAAQVAKQEGLSQGYRVAINDGPNGCQSVYHLHLHIIGGRQMSWPPG</sequence>
<dbReference type="KEGG" id="cvr:CHLNCDRAFT_133322"/>
<gene>
    <name evidence="5" type="ORF">CHLNCDRAFT_133322</name>
</gene>
<dbReference type="PROSITE" id="PS51084">
    <property type="entry name" value="HIT_2"/>
    <property type="match status" value="1"/>
</dbReference>
<dbReference type="FunCoup" id="E1Z2V2">
    <property type="interactions" value="1247"/>
</dbReference>
<proteinExistence type="predicted"/>
<dbReference type="Proteomes" id="UP000008141">
    <property type="component" value="Unassembled WGS sequence"/>
</dbReference>
<protein>
    <recommendedName>
        <fullName evidence="4">HIT domain-containing protein</fullName>
    </recommendedName>
</protein>
<dbReference type="OMA" id="ERACEIT"/>
<dbReference type="GeneID" id="17359618"/>
<keyword evidence="6" id="KW-1185">Reference proteome</keyword>
<dbReference type="PANTHER" id="PTHR23089">
    <property type="entry name" value="HISTIDINE TRIAD HIT PROTEIN"/>
    <property type="match status" value="1"/>
</dbReference>
<feature type="active site" description="Tele-AMP-histidine intermediate" evidence="1">
    <location>
        <position position="118"/>
    </location>
</feature>
<feature type="domain" description="HIT" evidence="4">
    <location>
        <begin position="22"/>
        <end position="132"/>
    </location>
</feature>
<evidence type="ECO:0000256" key="2">
    <source>
        <dbReference type="PIRSR" id="PIRSR601310-3"/>
    </source>
</evidence>
<dbReference type="InterPro" id="IPR036265">
    <property type="entry name" value="HIT-like_sf"/>
</dbReference>
<dbReference type="InterPro" id="IPR001310">
    <property type="entry name" value="Histidine_triad_HIT"/>
</dbReference>
<dbReference type="GO" id="GO:0047627">
    <property type="term" value="F:adenylylsulfatase activity"/>
    <property type="evidence" value="ECO:0007669"/>
    <property type="project" value="UniProtKB-ARBA"/>
</dbReference>